<dbReference type="GO" id="GO:0008483">
    <property type="term" value="F:transaminase activity"/>
    <property type="evidence" value="ECO:0007669"/>
    <property type="project" value="UniProtKB-KW"/>
</dbReference>
<dbReference type="InterPro" id="IPR004838">
    <property type="entry name" value="NHTrfase_class1_PyrdxlP-BS"/>
</dbReference>
<evidence type="ECO:0000256" key="1">
    <source>
        <dbReference type="ARBA" id="ARBA00001933"/>
    </source>
</evidence>
<dbReference type="PROSITE" id="PS00105">
    <property type="entry name" value="AA_TRANSFER_CLASS_1"/>
    <property type="match status" value="1"/>
</dbReference>
<dbReference type="Pfam" id="PF00155">
    <property type="entry name" value="Aminotran_1_2"/>
    <property type="match status" value="1"/>
</dbReference>
<dbReference type="InterPro" id="IPR050596">
    <property type="entry name" value="AspAT/PAT-like"/>
</dbReference>
<dbReference type="InterPro" id="IPR015424">
    <property type="entry name" value="PyrdxlP-dep_Trfase"/>
</dbReference>
<dbReference type="GO" id="GO:0030170">
    <property type="term" value="F:pyridoxal phosphate binding"/>
    <property type="evidence" value="ECO:0007669"/>
    <property type="project" value="InterPro"/>
</dbReference>
<keyword evidence="3" id="KW-0032">Aminotransferase</keyword>
<evidence type="ECO:0000259" key="6">
    <source>
        <dbReference type="Pfam" id="PF00155"/>
    </source>
</evidence>
<dbReference type="Gene3D" id="3.40.640.10">
    <property type="entry name" value="Type I PLP-dependent aspartate aminotransferase-like (Major domain)"/>
    <property type="match status" value="1"/>
</dbReference>
<sequence length="391" mass="40707">MEATDPSPILKVVRQVAANKTKAAASLASEPSVSQYGPVEGMPELRAALQEKLARQNGLEGHEVTITAGANQAFMDVVLSVLSPGDGVVLFVPYYFNHHMALQMTGFAPTLRYGPCDPGTMHPDLDWLAGALAGAAPRIRLVVIVNPSNPSGAVLTREELECASALCRDAGAWLVLDETYEDFVFVDGVSDAGRAASGAGADAAADGTRAPHIIHIFSFSKAYGMAGWRVGYIAHAAGAELQTALLKAQDTIPINAAQLSQRLALVAAREAGPAWVRRRAEALAPARAAVGGALRAALGDDAVFGQGAIYFWARLPAGAPPDEEVMRWLVAAHGVAVVHGSSCGAPGFLRVSFANAPPEQVGEAAARLEAALLDLGSRIRRGAGLDEPAQA</sequence>
<dbReference type="GO" id="GO:0006520">
    <property type="term" value="P:amino acid metabolic process"/>
    <property type="evidence" value="ECO:0007669"/>
    <property type="project" value="InterPro"/>
</dbReference>
<comment type="caution">
    <text evidence="7">The sequence shown here is derived from an EMBL/GenBank/DDBJ whole genome shotgun (WGS) entry which is preliminary data.</text>
</comment>
<reference evidence="7" key="1">
    <citation type="submission" date="2021-01" db="EMBL/GenBank/DDBJ databases">
        <authorList>
            <person name="Eckstrom K.M.E."/>
        </authorList>
    </citation>
    <scope>NUCLEOTIDE SEQUENCE</scope>
    <source>
        <strain evidence="7">UVCC 0001</strain>
    </source>
</reference>
<dbReference type="SUPFAM" id="SSF53383">
    <property type="entry name" value="PLP-dependent transferases"/>
    <property type="match status" value="1"/>
</dbReference>
<dbReference type="Proteomes" id="UP001255856">
    <property type="component" value="Unassembled WGS sequence"/>
</dbReference>
<protein>
    <recommendedName>
        <fullName evidence="6">Aminotransferase class I/classII large domain-containing protein</fullName>
    </recommendedName>
</protein>
<dbReference type="PANTHER" id="PTHR46383">
    <property type="entry name" value="ASPARTATE AMINOTRANSFERASE"/>
    <property type="match status" value="1"/>
</dbReference>
<name>A0AAD9IMP4_PROWI</name>
<comment type="cofactor">
    <cofactor evidence="1">
        <name>pyridoxal 5'-phosphate</name>
        <dbReference type="ChEBI" id="CHEBI:597326"/>
    </cofactor>
</comment>
<accession>A0AAD9IMP4</accession>
<dbReference type="InterPro" id="IPR004839">
    <property type="entry name" value="Aminotransferase_I/II_large"/>
</dbReference>
<evidence type="ECO:0000313" key="7">
    <source>
        <dbReference type="EMBL" id="KAK2080245.1"/>
    </source>
</evidence>
<organism evidence="7 8">
    <name type="scientific">Prototheca wickerhamii</name>
    <dbReference type="NCBI Taxonomy" id="3111"/>
    <lineage>
        <taxon>Eukaryota</taxon>
        <taxon>Viridiplantae</taxon>
        <taxon>Chlorophyta</taxon>
        <taxon>core chlorophytes</taxon>
        <taxon>Trebouxiophyceae</taxon>
        <taxon>Chlorellales</taxon>
        <taxon>Chlorellaceae</taxon>
        <taxon>Prototheca</taxon>
    </lineage>
</organism>
<feature type="domain" description="Aminotransferase class I/classII large" evidence="6">
    <location>
        <begin position="20"/>
        <end position="368"/>
    </location>
</feature>
<keyword evidence="5" id="KW-0663">Pyridoxal phosphate</keyword>
<dbReference type="AlphaFoldDB" id="A0AAD9IMP4"/>
<dbReference type="InterPro" id="IPR015421">
    <property type="entry name" value="PyrdxlP-dep_Trfase_major"/>
</dbReference>
<dbReference type="EMBL" id="JASFZW010000001">
    <property type="protein sequence ID" value="KAK2080245.1"/>
    <property type="molecule type" value="Genomic_DNA"/>
</dbReference>
<evidence type="ECO:0000313" key="8">
    <source>
        <dbReference type="Proteomes" id="UP001255856"/>
    </source>
</evidence>
<evidence type="ECO:0000256" key="5">
    <source>
        <dbReference type="ARBA" id="ARBA00022898"/>
    </source>
</evidence>
<dbReference type="PANTHER" id="PTHR46383:SF5">
    <property type="entry name" value="AMINOTRANSFERASE CLASS I_CLASSII DOMAIN-CONTAINING PROTEIN"/>
    <property type="match status" value="1"/>
</dbReference>
<dbReference type="CDD" id="cd00609">
    <property type="entry name" value="AAT_like"/>
    <property type="match status" value="1"/>
</dbReference>
<keyword evidence="4" id="KW-0808">Transferase</keyword>
<evidence type="ECO:0000256" key="3">
    <source>
        <dbReference type="ARBA" id="ARBA00022576"/>
    </source>
</evidence>
<proteinExistence type="inferred from homology"/>
<evidence type="ECO:0000256" key="2">
    <source>
        <dbReference type="ARBA" id="ARBA00007441"/>
    </source>
</evidence>
<comment type="similarity">
    <text evidence="2">Belongs to the class-I pyridoxal-phosphate-dependent aminotransferase family.</text>
</comment>
<gene>
    <name evidence="7" type="ORF">QBZ16_000098</name>
</gene>
<keyword evidence="8" id="KW-1185">Reference proteome</keyword>
<evidence type="ECO:0000256" key="4">
    <source>
        <dbReference type="ARBA" id="ARBA00022679"/>
    </source>
</evidence>